<dbReference type="Pfam" id="PF07992">
    <property type="entry name" value="Pyr_redox_2"/>
    <property type="match status" value="1"/>
</dbReference>
<keyword evidence="2" id="KW-0274">FAD</keyword>
<keyword evidence="7" id="KW-1185">Reference proteome</keyword>
<accession>A0A9W6KZQ3</accession>
<dbReference type="SUPFAM" id="SSF51905">
    <property type="entry name" value="FAD/NAD(P)-binding domain"/>
    <property type="match status" value="2"/>
</dbReference>
<keyword evidence="4" id="KW-0560">Oxidoreductase</keyword>
<dbReference type="Gene3D" id="3.50.50.60">
    <property type="entry name" value="FAD/NAD(P)-binding domain"/>
    <property type="match status" value="2"/>
</dbReference>
<dbReference type="GO" id="GO:0016709">
    <property type="term" value="F:oxidoreductase activity, acting on paired donors, with incorporation or reduction of molecular oxygen, NAD(P)H as one donor, and incorporation of one atom of oxygen"/>
    <property type="evidence" value="ECO:0007669"/>
    <property type="project" value="UniProtKB-ARBA"/>
</dbReference>
<dbReference type="PANTHER" id="PTHR43098">
    <property type="entry name" value="L-ORNITHINE N(5)-MONOOXYGENASE-RELATED"/>
    <property type="match status" value="1"/>
</dbReference>
<evidence type="ECO:0000313" key="6">
    <source>
        <dbReference type="EMBL" id="GLL10643.1"/>
    </source>
</evidence>
<dbReference type="PANTHER" id="PTHR43098:SF5">
    <property type="entry name" value="DUAL-FUNCTIONAL MONOOXYGENASE_METHYLTRANSFERASE PSOF"/>
    <property type="match status" value="1"/>
</dbReference>
<dbReference type="EMBL" id="BSFQ01000005">
    <property type="protein sequence ID" value="GLL10643.1"/>
    <property type="molecule type" value="Genomic_DNA"/>
</dbReference>
<sequence>MSHDVVVVGAGFGGLIATARFRRMGLDTVCLDAGEGPGGVWTRNRYPGARVDSSSLYYTLSHDRDVYAGWSPDELYADAAEMRRYFDWVVPELGVADLVRHGVTLTAARFDTARAHWDLRTADGEELTTRYLVLAVGSLTVPNGLDLPGAELFGGRVVHTSAWPRDDVPERFGRVGVVGTGSSGVQVITELGRVAERLTVFQRTPQYSLPLGNRPLAPDERAEVARRYDDVRRAVFASERGRPLPSHRARLADLSYPEQQRQLEAKWREGGSAILDSFTDLLTDPAANDVFSEFVRGRIRATVDDPRTAEMLVPRYGIGAKRVVRDSGFYETFNRPNVELVSVREDPIVGLDRTGLTTERRHVDLDLLVLATGFDAMTGPLFAIDVVGREGDTLREHWDSGRAIATMGGLMADGFPNLFLIGGVQTPAVHVSVPALNEFMVEKASEVVAFAETHGIATMEPGRELCTRWAATVDEVGRSSIVATVDSWYNGGNVPGKPRSFLTYLGGFVRFQEFLREVSPADLADGRTAGEPVGVHARGY</sequence>
<dbReference type="InterPro" id="IPR050775">
    <property type="entry name" value="FAD-binding_Monooxygenases"/>
</dbReference>
<evidence type="ECO:0000259" key="5">
    <source>
        <dbReference type="Pfam" id="PF07992"/>
    </source>
</evidence>
<dbReference type="AlphaFoldDB" id="A0A9W6KZQ3"/>
<comment type="caution">
    <text evidence="6">The sequence shown here is derived from an EMBL/GenBank/DDBJ whole genome shotgun (WGS) entry which is preliminary data.</text>
</comment>
<evidence type="ECO:0000256" key="2">
    <source>
        <dbReference type="ARBA" id="ARBA00022827"/>
    </source>
</evidence>
<evidence type="ECO:0000256" key="1">
    <source>
        <dbReference type="ARBA" id="ARBA00022630"/>
    </source>
</evidence>
<dbReference type="InterPro" id="IPR023753">
    <property type="entry name" value="FAD/NAD-binding_dom"/>
</dbReference>
<reference evidence="6" key="1">
    <citation type="journal article" date="2014" name="Int. J. Syst. Evol. Microbiol.">
        <title>Complete genome sequence of Corynebacterium casei LMG S-19264T (=DSM 44701T), isolated from a smear-ripened cheese.</title>
        <authorList>
            <consortium name="US DOE Joint Genome Institute (JGI-PGF)"/>
            <person name="Walter F."/>
            <person name="Albersmeier A."/>
            <person name="Kalinowski J."/>
            <person name="Ruckert C."/>
        </authorList>
    </citation>
    <scope>NUCLEOTIDE SEQUENCE</scope>
    <source>
        <strain evidence="6">VKM Ac-1069</strain>
    </source>
</reference>
<evidence type="ECO:0000256" key="4">
    <source>
        <dbReference type="ARBA" id="ARBA00023002"/>
    </source>
</evidence>
<organism evidence="6 7">
    <name type="scientific">Pseudonocardia halophobica</name>
    <dbReference type="NCBI Taxonomy" id="29401"/>
    <lineage>
        <taxon>Bacteria</taxon>
        <taxon>Bacillati</taxon>
        <taxon>Actinomycetota</taxon>
        <taxon>Actinomycetes</taxon>
        <taxon>Pseudonocardiales</taxon>
        <taxon>Pseudonocardiaceae</taxon>
        <taxon>Pseudonocardia</taxon>
    </lineage>
</organism>
<reference evidence="6" key="2">
    <citation type="submission" date="2023-01" db="EMBL/GenBank/DDBJ databases">
        <authorList>
            <person name="Sun Q."/>
            <person name="Evtushenko L."/>
        </authorList>
    </citation>
    <scope>NUCLEOTIDE SEQUENCE</scope>
    <source>
        <strain evidence="6">VKM Ac-1069</strain>
    </source>
</reference>
<dbReference type="InterPro" id="IPR036188">
    <property type="entry name" value="FAD/NAD-bd_sf"/>
</dbReference>
<dbReference type="PRINTS" id="PR00411">
    <property type="entry name" value="PNDRDTASEI"/>
</dbReference>
<dbReference type="RefSeq" id="WP_051736823.1">
    <property type="nucleotide sequence ID" value="NZ_BAAAUZ010000002.1"/>
</dbReference>
<protein>
    <submittedName>
        <fullName evidence="6">Cyclohexanone monooxygenase</fullName>
    </submittedName>
</protein>
<evidence type="ECO:0000313" key="7">
    <source>
        <dbReference type="Proteomes" id="UP001143463"/>
    </source>
</evidence>
<feature type="domain" description="FAD/NAD(P)-binding" evidence="5">
    <location>
        <begin position="3"/>
        <end position="206"/>
    </location>
</feature>
<proteinExistence type="predicted"/>
<keyword evidence="6" id="KW-0503">Monooxygenase</keyword>
<keyword evidence="1" id="KW-0285">Flavoprotein</keyword>
<keyword evidence="3" id="KW-0521">NADP</keyword>
<gene>
    <name evidence="6" type="ORF">GCM10017577_17830</name>
</gene>
<name>A0A9W6KZQ3_9PSEU</name>
<evidence type="ECO:0000256" key="3">
    <source>
        <dbReference type="ARBA" id="ARBA00022857"/>
    </source>
</evidence>
<dbReference type="Proteomes" id="UP001143463">
    <property type="component" value="Unassembled WGS sequence"/>
</dbReference>